<dbReference type="FunFam" id="2.30.29.30:FF:000324">
    <property type="entry name" value="Phosphoinositide-dependent kinase 1, isoform F"/>
    <property type="match status" value="1"/>
</dbReference>
<organism evidence="18">
    <name type="scientific">Drosophila sechellia</name>
    <name type="common">Fruit fly</name>
    <dbReference type="NCBI Taxonomy" id="7238"/>
    <lineage>
        <taxon>Eukaryota</taxon>
        <taxon>Metazoa</taxon>
        <taxon>Ecdysozoa</taxon>
        <taxon>Arthropoda</taxon>
        <taxon>Hexapoda</taxon>
        <taxon>Insecta</taxon>
        <taxon>Pterygota</taxon>
        <taxon>Neoptera</taxon>
        <taxon>Endopterygota</taxon>
        <taxon>Diptera</taxon>
        <taxon>Brachycera</taxon>
        <taxon>Muscomorpha</taxon>
        <taxon>Ephydroidea</taxon>
        <taxon>Drosophilidae</taxon>
        <taxon>Drosophila</taxon>
        <taxon>Sophophora</taxon>
    </lineage>
</organism>
<protein>
    <recommendedName>
        <fullName evidence="4">3-phosphoinositide-dependent protein kinase 1</fullName>
        <ecNumber evidence="3">2.7.11.1</ecNumber>
    </recommendedName>
</protein>
<dbReference type="GO" id="GO:0005524">
    <property type="term" value="F:ATP binding"/>
    <property type="evidence" value="ECO:0007669"/>
    <property type="project" value="UniProtKB-UniRule"/>
</dbReference>
<dbReference type="GO" id="GO:0030295">
    <property type="term" value="F:protein kinase activator activity"/>
    <property type="evidence" value="ECO:0007669"/>
    <property type="project" value="EnsemblMetazoa"/>
</dbReference>
<feature type="compositionally biased region" description="Low complexity" evidence="15">
    <location>
        <begin position="692"/>
        <end position="706"/>
    </location>
</feature>
<dbReference type="PANTHER" id="PTHR24356:SF163">
    <property type="entry name" value="3-PHOSPHOINOSITIDE-DEPENDENT PROTEIN KINASE 1-RELATED"/>
    <property type="match status" value="1"/>
</dbReference>
<dbReference type="PROSITE" id="PS00107">
    <property type="entry name" value="PROTEIN_KINASE_ATP"/>
    <property type="match status" value="1"/>
</dbReference>
<dbReference type="GO" id="GO:0040018">
    <property type="term" value="P:positive regulation of multicellular organism growth"/>
    <property type="evidence" value="ECO:0007669"/>
    <property type="project" value="EnsemblMetazoa"/>
</dbReference>
<comment type="catalytic activity">
    <reaction evidence="12">
        <text>L-threonyl-[protein] + ATP = O-phospho-L-threonyl-[protein] + ADP + H(+)</text>
        <dbReference type="Rhea" id="RHEA:46608"/>
        <dbReference type="Rhea" id="RHEA-COMP:11060"/>
        <dbReference type="Rhea" id="RHEA-COMP:11605"/>
        <dbReference type="ChEBI" id="CHEBI:15378"/>
        <dbReference type="ChEBI" id="CHEBI:30013"/>
        <dbReference type="ChEBI" id="CHEBI:30616"/>
        <dbReference type="ChEBI" id="CHEBI:61977"/>
        <dbReference type="ChEBI" id="CHEBI:456216"/>
        <dbReference type="EC" id="2.7.11.1"/>
    </reaction>
</comment>
<dbReference type="GO" id="GO:0046622">
    <property type="term" value="P:positive regulation of organ growth"/>
    <property type="evidence" value="ECO:0007669"/>
    <property type="project" value="EnsemblMetazoa"/>
</dbReference>
<proteinExistence type="inferred from homology"/>
<keyword evidence="18" id="KW-1185">Reference proteome</keyword>
<dbReference type="OMA" id="RMCCRES"/>
<dbReference type="PANTHER" id="PTHR24356">
    <property type="entry name" value="SERINE/THREONINE-PROTEIN KINASE"/>
    <property type="match status" value="1"/>
</dbReference>
<accession>B4HVB1</accession>
<keyword evidence="9 14" id="KW-0547">Nucleotide-binding</keyword>
<keyword evidence="5" id="KW-0217">Developmental protein</keyword>
<dbReference type="SMART" id="SM00220">
    <property type="entry name" value="S_TKc"/>
    <property type="match status" value="1"/>
</dbReference>
<dbReference type="GO" id="GO:0031594">
    <property type="term" value="C:neuromuscular junction"/>
    <property type="evidence" value="ECO:0007669"/>
    <property type="project" value="EnsemblMetazoa"/>
</dbReference>
<dbReference type="GO" id="GO:0043066">
    <property type="term" value="P:negative regulation of apoptotic process"/>
    <property type="evidence" value="ECO:0007669"/>
    <property type="project" value="EnsemblMetazoa"/>
</dbReference>
<evidence type="ECO:0000256" key="15">
    <source>
        <dbReference type="SAM" id="MobiDB-lite"/>
    </source>
</evidence>
<keyword evidence="10" id="KW-0418">Kinase</keyword>
<dbReference type="GO" id="GO:0043491">
    <property type="term" value="P:phosphatidylinositol 3-kinase/protein kinase B signal transduction"/>
    <property type="evidence" value="ECO:0007669"/>
    <property type="project" value="EnsemblMetazoa"/>
</dbReference>
<dbReference type="InterPro" id="IPR017441">
    <property type="entry name" value="Protein_kinase_ATP_BS"/>
</dbReference>
<dbReference type="InterPro" id="IPR039046">
    <property type="entry name" value="PDPK1"/>
</dbReference>
<comment type="catalytic activity">
    <reaction evidence="13">
        <text>L-seryl-[protein] + ATP = O-phospho-L-seryl-[protein] + ADP + H(+)</text>
        <dbReference type="Rhea" id="RHEA:17989"/>
        <dbReference type="Rhea" id="RHEA-COMP:9863"/>
        <dbReference type="Rhea" id="RHEA-COMP:11604"/>
        <dbReference type="ChEBI" id="CHEBI:15378"/>
        <dbReference type="ChEBI" id="CHEBI:29999"/>
        <dbReference type="ChEBI" id="CHEBI:30616"/>
        <dbReference type="ChEBI" id="CHEBI:83421"/>
        <dbReference type="ChEBI" id="CHEBI:456216"/>
        <dbReference type="EC" id="2.7.11.1"/>
    </reaction>
</comment>
<dbReference type="STRING" id="7238.B4HVB1"/>
<dbReference type="HOGENOM" id="CLU_000288_63_9_1"/>
<dbReference type="Proteomes" id="UP000001292">
    <property type="component" value="Unassembled WGS sequence"/>
</dbReference>
<feature type="region of interest" description="Disordered" evidence="15">
    <location>
        <begin position="206"/>
        <end position="248"/>
    </location>
</feature>
<gene>
    <name evidence="17" type="primary">Dsec\GM14309</name>
    <name evidence="17" type="ORF">Dsec_GM14309</name>
</gene>
<dbReference type="Pfam" id="PF00069">
    <property type="entry name" value="Pkinase"/>
    <property type="match status" value="2"/>
</dbReference>
<dbReference type="GO" id="GO:0008286">
    <property type="term" value="P:insulin receptor signaling pathway"/>
    <property type="evidence" value="ECO:0007669"/>
    <property type="project" value="EnsemblMetazoa"/>
</dbReference>
<keyword evidence="7" id="KW-0723">Serine/threonine-protein kinase</keyword>
<dbReference type="Gene3D" id="3.30.200.20">
    <property type="entry name" value="Phosphorylase Kinase, domain 1"/>
    <property type="match status" value="1"/>
</dbReference>
<keyword evidence="11 14" id="KW-0067">ATP-binding</keyword>
<dbReference type="InterPro" id="IPR011009">
    <property type="entry name" value="Kinase-like_dom_sf"/>
</dbReference>
<evidence type="ECO:0000256" key="4">
    <source>
        <dbReference type="ARBA" id="ARBA00018538"/>
    </source>
</evidence>
<dbReference type="FunFam" id="1.10.510.10:FF:000587">
    <property type="entry name" value="Phosphoinositide-dependent kinase 1, isoform F"/>
    <property type="match status" value="1"/>
</dbReference>
<evidence type="ECO:0000256" key="7">
    <source>
        <dbReference type="ARBA" id="ARBA00022527"/>
    </source>
</evidence>
<reference evidence="17 18" key="1">
    <citation type="journal article" date="2007" name="Nature">
        <title>Evolution of genes and genomes on the Drosophila phylogeny.</title>
        <authorList>
            <consortium name="Drosophila 12 Genomes Consortium"/>
            <person name="Clark A.G."/>
            <person name="Eisen M.B."/>
            <person name="Smith D.R."/>
            <person name="Bergman C.M."/>
            <person name="Oliver B."/>
            <person name="Markow T.A."/>
            <person name="Kaufman T.C."/>
            <person name="Kellis M."/>
            <person name="Gelbart W."/>
            <person name="Iyer V.N."/>
            <person name="Pollard D.A."/>
            <person name="Sackton T.B."/>
            <person name="Larracuente A.M."/>
            <person name="Singh N.D."/>
            <person name="Abad J.P."/>
            <person name="Abt D.N."/>
            <person name="Adryan B."/>
            <person name="Aguade M."/>
            <person name="Akashi H."/>
            <person name="Anderson W.W."/>
            <person name="Aquadro C.F."/>
            <person name="Ardell D.H."/>
            <person name="Arguello R."/>
            <person name="Artieri C.G."/>
            <person name="Barbash D.A."/>
            <person name="Barker D."/>
            <person name="Barsanti P."/>
            <person name="Batterham P."/>
            <person name="Batzoglou S."/>
            <person name="Begun D."/>
            <person name="Bhutkar A."/>
            <person name="Blanco E."/>
            <person name="Bosak S.A."/>
            <person name="Bradley R.K."/>
            <person name="Brand A.D."/>
            <person name="Brent M.R."/>
            <person name="Brooks A.N."/>
            <person name="Brown R.H."/>
            <person name="Butlin R.K."/>
            <person name="Caggese C."/>
            <person name="Calvi B.R."/>
            <person name="Bernardo de Carvalho A."/>
            <person name="Caspi A."/>
            <person name="Castrezana S."/>
            <person name="Celniker S.E."/>
            <person name="Chang J.L."/>
            <person name="Chapple C."/>
            <person name="Chatterji S."/>
            <person name="Chinwalla A."/>
            <person name="Civetta A."/>
            <person name="Clifton S.W."/>
            <person name="Comeron J.M."/>
            <person name="Costello J.C."/>
            <person name="Coyne J.A."/>
            <person name="Daub J."/>
            <person name="David R.G."/>
            <person name="Delcher A.L."/>
            <person name="Delehaunty K."/>
            <person name="Do C.B."/>
            <person name="Ebling H."/>
            <person name="Edwards K."/>
            <person name="Eickbush T."/>
            <person name="Evans J.D."/>
            <person name="Filipski A."/>
            <person name="Findeiss S."/>
            <person name="Freyhult E."/>
            <person name="Fulton L."/>
            <person name="Fulton R."/>
            <person name="Garcia A.C."/>
            <person name="Gardiner A."/>
            <person name="Garfield D.A."/>
            <person name="Garvin B.E."/>
            <person name="Gibson G."/>
            <person name="Gilbert D."/>
            <person name="Gnerre S."/>
            <person name="Godfrey J."/>
            <person name="Good R."/>
            <person name="Gotea V."/>
            <person name="Gravely B."/>
            <person name="Greenberg A.J."/>
            <person name="Griffiths-Jones S."/>
            <person name="Gross S."/>
            <person name="Guigo R."/>
            <person name="Gustafson E.A."/>
            <person name="Haerty W."/>
            <person name="Hahn M.W."/>
            <person name="Halligan D.L."/>
            <person name="Halpern A.L."/>
            <person name="Halter G.M."/>
            <person name="Han M.V."/>
            <person name="Heger A."/>
            <person name="Hillier L."/>
            <person name="Hinrichs A.S."/>
            <person name="Holmes I."/>
            <person name="Hoskins R.A."/>
            <person name="Hubisz M.J."/>
            <person name="Hultmark D."/>
            <person name="Huntley M.A."/>
            <person name="Jaffe D.B."/>
            <person name="Jagadeeshan S."/>
            <person name="Jeck W.R."/>
            <person name="Johnson J."/>
            <person name="Jones C.D."/>
            <person name="Jordan W.C."/>
            <person name="Karpen G.H."/>
            <person name="Kataoka E."/>
            <person name="Keightley P.D."/>
            <person name="Kheradpour P."/>
            <person name="Kirkness E.F."/>
            <person name="Koerich L.B."/>
            <person name="Kristiansen K."/>
            <person name="Kudrna D."/>
            <person name="Kulathinal R.J."/>
            <person name="Kumar S."/>
            <person name="Kwok R."/>
            <person name="Lander E."/>
            <person name="Langley C.H."/>
            <person name="Lapoint R."/>
            <person name="Lazzaro B.P."/>
            <person name="Lee S.J."/>
            <person name="Levesque L."/>
            <person name="Li R."/>
            <person name="Lin C.F."/>
            <person name="Lin M.F."/>
            <person name="Lindblad-Toh K."/>
            <person name="Llopart A."/>
            <person name="Long M."/>
            <person name="Low L."/>
            <person name="Lozovsky E."/>
            <person name="Lu J."/>
            <person name="Luo M."/>
            <person name="Machado C.A."/>
            <person name="Makalowski W."/>
            <person name="Marzo M."/>
            <person name="Matsuda M."/>
            <person name="Matzkin L."/>
            <person name="McAllister B."/>
            <person name="McBride C.S."/>
            <person name="McKernan B."/>
            <person name="McKernan K."/>
            <person name="Mendez-Lago M."/>
            <person name="Minx P."/>
            <person name="Mollenhauer M.U."/>
            <person name="Montooth K."/>
            <person name="Mount S.M."/>
            <person name="Mu X."/>
            <person name="Myers E."/>
            <person name="Negre B."/>
            <person name="Newfeld S."/>
            <person name="Nielsen R."/>
            <person name="Noor M.A."/>
            <person name="O'Grady P."/>
            <person name="Pachter L."/>
            <person name="Papaceit M."/>
            <person name="Parisi M.J."/>
            <person name="Parisi M."/>
            <person name="Parts L."/>
            <person name="Pedersen J.S."/>
            <person name="Pesole G."/>
            <person name="Phillippy A.M."/>
            <person name="Ponting C.P."/>
            <person name="Pop M."/>
            <person name="Porcelli D."/>
            <person name="Powell J.R."/>
            <person name="Prohaska S."/>
            <person name="Pruitt K."/>
            <person name="Puig M."/>
            <person name="Quesneville H."/>
            <person name="Ram K.R."/>
            <person name="Rand D."/>
            <person name="Rasmussen M.D."/>
            <person name="Reed L.K."/>
            <person name="Reenan R."/>
            <person name="Reily A."/>
            <person name="Remington K.A."/>
            <person name="Rieger T.T."/>
            <person name="Ritchie M.G."/>
            <person name="Robin C."/>
            <person name="Rogers Y.H."/>
            <person name="Rohde C."/>
            <person name="Rozas J."/>
            <person name="Rubenfield M.J."/>
            <person name="Ruiz A."/>
            <person name="Russo S."/>
            <person name="Salzberg S.L."/>
            <person name="Sanchez-Gracia A."/>
            <person name="Saranga D.J."/>
            <person name="Sato H."/>
            <person name="Schaeffer S.W."/>
            <person name="Schatz M.C."/>
            <person name="Schlenke T."/>
            <person name="Schwartz R."/>
            <person name="Segarra C."/>
            <person name="Singh R.S."/>
            <person name="Sirot L."/>
            <person name="Sirota M."/>
            <person name="Sisneros N.B."/>
            <person name="Smith C.D."/>
            <person name="Smith T.F."/>
            <person name="Spieth J."/>
            <person name="Stage D.E."/>
            <person name="Stark A."/>
            <person name="Stephan W."/>
            <person name="Strausberg R.L."/>
            <person name="Strempel S."/>
            <person name="Sturgill D."/>
            <person name="Sutton G."/>
            <person name="Sutton G.G."/>
            <person name="Tao W."/>
            <person name="Teichmann S."/>
            <person name="Tobari Y.N."/>
            <person name="Tomimura Y."/>
            <person name="Tsolas J.M."/>
            <person name="Valente V.L."/>
            <person name="Venter E."/>
            <person name="Venter J.C."/>
            <person name="Vicario S."/>
            <person name="Vieira F.G."/>
            <person name="Vilella A.J."/>
            <person name="Villasante A."/>
            <person name="Walenz B."/>
            <person name="Wang J."/>
            <person name="Wasserman M."/>
            <person name="Watts T."/>
            <person name="Wilson D."/>
            <person name="Wilson R.K."/>
            <person name="Wing R.A."/>
            <person name="Wolfner M.F."/>
            <person name="Wong A."/>
            <person name="Wong G.K."/>
            <person name="Wu C.I."/>
            <person name="Wu G."/>
            <person name="Yamamoto D."/>
            <person name="Yang H.P."/>
            <person name="Yang S.P."/>
            <person name="Yorke J.A."/>
            <person name="Yoshida K."/>
            <person name="Zdobnov E."/>
            <person name="Zhang P."/>
            <person name="Zhang Y."/>
            <person name="Zimin A.V."/>
            <person name="Baldwin J."/>
            <person name="Abdouelleil A."/>
            <person name="Abdulkadir J."/>
            <person name="Abebe A."/>
            <person name="Abera B."/>
            <person name="Abreu J."/>
            <person name="Acer S.C."/>
            <person name="Aftuck L."/>
            <person name="Alexander A."/>
            <person name="An P."/>
            <person name="Anderson E."/>
            <person name="Anderson S."/>
            <person name="Arachi H."/>
            <person name="Azer M."/>
            <person name="Bachantsang P."/>
            <person name="Barry A."/>
            <person name="Bayul T."/>
            <person name="Berlin A."/>
            <person name="Bessette D."/>
            <person name="Bloom T."/>
            <person name="Blye J."/>
            <person name="Boguslavskiy L."/>
            <person name="Bonnet C."/>
            <person name="Boukhgalter B."/>
            <person name="Bourzgui I."/>
            <person name="Brown A."/>
            <person name="Cahill P."/>
            <person name="Channer S."/>
            <person name="Cheshatsang Y."/>
            <person name="Chuda L."/>
            <person name="Citroen M."/>
            <person name="Collymore A."/>
            <person name="Cooke P."/>
            <person name="Costello M."/>
            <person name="D'Aco K."/>
            <person name="Daza R."/>
            <person name="De Haan G."/>
            <person name="DeGray S."/>
            <person name="DeMaso C."/>
            <person name="Dhargay N."/>
            <person name="Dooley K."/>
            <person name="Dooley E."/>
            <person name="Doricent M."/>
            <person name="Dorje P."/>
            <person name="Dorjee K."/>
            <person name="Dupes A."/>
            <person name="Elong R."/>
            <person name="Falk J."/>
            <person name="Farina A."/>
            <person name="Faro S."/>
            <person name="Ferguson D."/>
            <person name="Fisher S."/>
            <person name="Foley C.D."/>
            <person name="Franke A."/>
            <person name="Friedrich D."/>
            <person name="Gadbois L."/>
            <person name="Gearin G."/>
            <person name="Gearin C.R."/>
            <person name="Giannoukos G."/>
            <person name="Goode T."/>
            <person name="Graham J."/>
            <person name="Grandbois E."/>
            <person name="Grewal S."/>
            <person name="Gyaltsen K."/>
            <person name="Hafez N."/>
            <person name="Hagos B."/>
            <person name="Hall J."/>
            <person name="Henson C."/>
            <person name="Hollinger A."/>
            <person name="Honan T."/>
            <person name="Huard M.D."/>
            <person name="Hughes L."/>
            <person name="Hurhula B."/>
            <person name="Husby M.E."/>
            <person name="Kamat A."/>
            <person name="Kanga B."/>
            <person name="Kashin S."/>
            <person name="Khazanovich D."/>
            <person name="Kisner P."/>
            <person name="Lance K."/>
            <person name="Lara M."/>
            <person name="Lee W."/>
            <person name="Lennon N."/>
            <person name="Letendre F."/>
            <person name="LeVine R."/>
            <person name="Lipovsky A."/>
            <person name="Liu X."/>
            <person name="Liu J."/>
            <person name="Liu S."/>
            <person name="Lokyitsang T."/>
            <person name="Lokyitsang Y."/>
            <person name="Lubonja R."/>
            <person name="Lui A."/>
            <person name="MacDonald P."/>
            <person name="Magnisalis V."/>
            <person name="Maru K."/>
            <person name="Matthews C."/>
            <person name="McCusker W."/>
            <person name="McDonough S."/>
            <person name="Mehta T."/>
            <person name="Meldrim J."/>
            <person name="Meneus L."/>
            <person name="Mihai O."/>
            <person name="Mihalev A."/>
            <person name="Mihova T."/>
            <person name="Mittelman R."/>
            <person name="Mlenga V."/>
            <person name="Montmayeur A."/>
            <person name="Mulrain L."/>
            <person name="Navidi A."/>
            <person name="Naylor J."/>
            <person name="Negash T."/>
            <person name="Nguyen T."/>
            <person name="Nguyen N."/>
            <person name="Nicol R."/>
            <person name="Norbu C."/>
            <person name="Norbu N."/>
            <person name="Novod N."/>
            <person name="O'Neill B."/>
            <person name="Osman S."/>
            <person name="Markiewicz E."/>
            <person name="Oyono O.L."/>
            <person name="Patti C."/>
            <person name="Phunkhang P."/>
            <person name="Pierre F."/>
            <person name="Priest M."/>
            <person name="Raghuraman S."/>
            <person name="Rege F."/>
            <person name="Reyes R."/>
            <person name="Rise C."/>
            <person name="Rogov P."/>
            <person name="Ross K."/>
            <person name="Ryan E."/>
            <person name="Settipalli S."/>
            <person name="Shea T."/>
            <person name="Sherpa N."/>
            <person name="Shi L."/>
            <person name="Shih D."/>
            <person name="Sparrow T."/>
            <person name="Spaulding J."/>
            <person name="Stalker J."/>
            <person name="Stange-Thomann N."/>
            <person name="Stavropoulos S."/>
            <person name="Stone C."/>
            <person name="Strader C."/>
            <person name="Tesfaye S."/>
            <person name="Thomson T."/>
            <person name="Thoulutsang Y."/>
            <person name="Thoulutsang D."/>
            <person name="Topham K."/>
            <person name="Topping I."/>
            <person name="Tsamla T."/>
            <person name="Vassiliev H."/>
            <person name="Vo A."/>
            <person name="Wangchuk T."/>
            <person name="Wangdi T."/>
            <person name="Weiand M."/>
            <person name="Wilkinson J."/>
            <person name="Wilson A."/>
            <person name="Yadav S."/>
            <person name="Young G."/>
            <person name="Yu Q."/>
            <person name="Zembek L."/>
            <person name="Zhong D."/>
            <person name="Zimmer A."/>
            <person name="Zwirko Z."/>
            <person name="Jaffe D.B."/>
            <person name="Alvarez P."/>
            <person name="Brockman W."/>
            <person name="Butler J."/>
            <person name="Chin C."/>
            <person name="Gnerre S."/>
            <person name="Grabherr M."/>
            <person name="Kleber M."/>
            <person name="Mauceli E."/>
            <person name="MacCallum I."/>
        </authorList>
    </citation>
    <scope>NUCLEOTIDE SEQUENCE [LARGE SCALE GENOMIC DNA]</scope>
    <source>
        <strain evidence="18">Rob3c / Tucson 14021-0248.25</strain>
    </source>
</reference>
<dbReference type="SUPFAM" id="SSF56112">
    <property type="entry name" value="Protein kinase-like (PK-like)"/>
    <property type="match status" value="1"/>
</dbReference>
<dbReference type="GO" id="GO:0004676">
    <property type="term" value="F:3-phosphoinositide-dependent protein kinase activity"/>
    <property type="evidence" value="ECO:0007669"/>
    <property type="project" value="EnsemblMetazoa"/>
</dbReference>
<dbReference type="EMBL" id="CH480817">
    <property type="protein sequence ID" value="EDW49876.1"/>
    <property type="molecule type" value="Genomic_DNA"/>
</dbReference>
<name>B4HVB1_DROSE</name>
<keyword evidence="8" id="KW-0808">Transferase</keyword>
<evidence type="ECO:0000256" key="14">
    <source>
        <dbReference type="PROSITE-ProRule" id="PRU10141"/>
    </source>
</evidence>
<dbReference type="Gene3D" id="1.10.510.10">
    <property type="entry name" value="Transferase(Phosphotransferase) domain 1"/>
    <property type="match status" value="1"/>
</dbReference>
<dbReference type="InterPro" id="IPR033931">
    <property type="entry name" value="PDK1-typ_PH"/>
</dbReference>
<evidence type="ECO:0000256" key="11">
    <source>
        <dbReference type="ARBA" id="ARBA00022840"/>
    </source>
</evidence>
<evidence type="ECO:0000259" key="16">
    <source>
        <dbReference type="PROSITE" id="PS50011"/>
    </source>
</evidence>
<evidence type="ECO:0000256" key="8">
    <source>
        <dbReference type="ARBA" id="ARBA00022679"/>
    </source>
</evidence>
<feature type="domain" description="Protein kinase" evidence="16">
    <location>
        <begin position="248"/>
        <end position="471"/>
    </location>
</feature>
<evidence type="ECO:0000256" key="5">
    <source>
        <dbReference type="ARBA" id="ARBA00022473"/>
    </source>
</evidence>
<evidence type="ECO:0000313" key="17">
    <source>
        <dbReference type="EMBL" id="EDW49876.1"/>
    </source>
</evidence>
<dbReference type="SUPFAM" id="SSF50729">
    <property type="entry name" value="PH domain-like"/>
    <property type="match status" value="1"/>
</dbReference>
<feature type="compositionally biased region" description="Low complexity" evidence="15">
    <location>
        <begin position="206"/>
        <end position="237"/>
    </location>
</feature>
<evidence type="ECO:0000256" key="12">
    <source>
        <dbReference type="ARBA" id="ARBA00047899"/>
    </source>
</evidence>
<dbReference type="Pfam" id="PF14593">
    <property type="entry name" value="PH_3"/>
    <property type="match status" value="1"/>
</dbReference>
<dbReference type="PhylomeDB" id="B4HVB1"/>
<dbReference type="GO" id="GO:0005737">
    <property type="term" value="C:cytoplasm"/>
    <property type="evidence" value="ECO:0007669"/>
    <property type="project" value="UniProtKB-SubCell"/>
</dbReference>
<dbReference type="InterPro" id="IPR011993">
    <property type="entry name" value="PH-like_dom_sf"/>
</dbReference>
<dbReference type="GO" id="GO:0051124">
    <property type="term" value="P:synaptic assembly at neuromuscular junction"/>
    <property type="evidence" value="ECO:0007669"/>
    <property type="project" value="EnsemblMetazoa"/>
</dbReference>
<dbReference type="PROSITE" id="PS50011">
    <property type="entry name" value="PROTEIN_KINASE_DOM"/>
    <property type="match status" value="1"/>
</dbReference>
<evidence type="ECO:0000256" key="9">
    <source>
        <dbReference type="ARBA" id="ARBA00022741"/>
    </source>
</evidence>
<dbReference type="AlphaFoldDB" id="B4HVB1"/>
<dbReference type="FunFam" id="3.30.200.20:FF:000191">
    <property type="entry name" value="3-phosphoinositide-dependent protein kinase 2-like"/>
    <property type="match status" value="1"/>
</dbReference>
<dbReference type="EC" id="2.7.11.1" evidence="3"/>
<evidence type="ECO:0000256" key="1">
    <source>
        <dbReference type="ARBA" id="ARBA00004496"/>
    </source>
</evidence>
<evidence type="ECO:0000256" key="13">
    <source>
        <dbReference type="ARBA" id="ARBA00048679"/>
    </source>
</evidence>
<dbReference type="GO" id="GO:0045793">
    <property type="term" value="P:positive regulation of cell size"/>
    <property type="evidence" value="ECO:0007669"/>
    <property type="project" value="EnsemblMetazoa"/>
</dbReference>
<dbReference type="SUPFAM" id="SSF81995">
    <property type="entry name" value="beta-sandwich domain of Sec23/24"/>
    <property type="match status" value="1"/>
</dbReference>
<evidence type="ECO:0000256" key="10">
    <source>
        <dbReference type="ARBA" id="ARBA00022777"/>
    </source>
</evidence>
<evidence type="ECO:0000256" key="3">
    <source>
        <dbReference type="ARBA" id="ARBA00012513"/>
    </source>
</evidence>
<evidence type="ECO:0000256" key="6">
    <source>
        <dbReference type="ARBA" id="ARBA00022490"/>
    </source>
</evidence>
<dbReference type="InterPro" id="IPR000719">
    <property type="entry name" value="Prot_kinase_dom"/>
</dbReference>
<dbReference type="CDD" id="cd01262">
    <property type="entry name" value="PH_PDK1"/>
    <property type="match status" value="1"/>
</dbReference>
<comment type="similarity">
    <text evidence="2">Belongs to the protein kinase superfamily. AGC Ser/Thr protein kinase family. PDPK1 subfamily.</text>
</comment>
<evidence type="ECO:0000313" key="18">
    <source>
        <dbReference type="Proteomes" id="UP000001292"/>
    </source>
</evidence>
<dbReference type="Gene3D" id="2.30.29.30">
    <property type="entry name" value="Pleckstrin-homology domain (PH domain)/Phosphotyrosine-binding domain (PTB)"/>
    <property type="match status" value="1"/>
</dbReference>
<dbReference type="CDD" id="cd05581">
    <property type="entry name" value="STKc_PDK1"/>
    <property type="match status" value="1"/>
</dbReference>
<comment type="subcellular location">
    <subcellularLocation>
        <location evidence="1">Cytoplasm</location>
    </subcellularLocation>
</comment>
<dbReference type="GO" id="GO:0030307">
    <property type="term" value="P:positive regulation of cell growth"/>
    <property type="evidence" value="ECO:0007669"/>
    <property type="project" value="EnsemblMetazoa"/>
</dbReference>
<evidence type="ECO:0000256" key="2">
    <source>
        <dbReference type="ARBA" id="ARBA00010006"/>
    </source>
</evidence>
<keyword evidence="6" id="KW-0963">Cytoplasm</keyword>
<dbReference type="InterPro" id="IPR050236">
    <property type="entry name" value="Ser_Thr_kinase_AGC"/>
</dbReference>
<feature type="region of interest" description="Disordered" evidence="15">
    <location>
        <begin position="692"/>
        <end position="736"/>
    </location>
</feature>
<feature type="binding site" evidence="14">
    <location>
        <position position="277"/>
    </location>
    <ligand>
        <name>ATP</name>
        <dbReference type="ChEBI" id="CHEBI:30616"/>
    </ligand>
</feature>
<sequence length="736" mass="82091">MKCKSWSNKINNYVVRKIKSIKINGTQQQLPLPGSGASGIAAAAVISVASDCGSNCSSNGTEHQQHFNIATTTATSATAATMPAMAKEKASATVSLGESNFRDINLKDLAVVVEAASRLHHQQNVCGCGAVSATENNNNSRYGSSKYLTNGHTSPLAAAVASNSSSVATTPHCRMLHNCSLQQYQNDIRQQTEILEMLRQQHQQGYQTQQQQQQPQQQQQQQQPQQQEQPQQQQQLQNPAPRRSPNDFIFGRYIGEGSYSVVYLAVDIHSRREYAIKVCEKRLILRERKQDYIKREREVMHQMTNVPGFVNLSCTFQDQRSLYFVMTYARKGDMLPYINRVGSFDVACTRHYAAELLLAFVTTVTERQALWALPQYVSPEVLQNGPITPAADLWALGCIVYQMIAGLPPFRGSNDYVIFKEILDCAVDFPQGFDKDAEDLVRKLLRVDPRDRLGAQDEFGYYETIRAHPFFAGIDWQTLRKQTPPPIYPYLPGVSQDEDFRSSYTVPGDLEPGLDERQISRLLSAELGVGSSVAMPVKRSTAKNSFDLNDAEKLQRLEQQKTDKWHVFADGEVILKKGFVNKRKGLFARKRMLLLTTGPRLIYIDPVQMIKKGEIPWSPDLRAEYKNFKIFFVHTPNRTYYLDDPEGYAIHWSEAIESMRKLTYGDPSSTSAVSCSSGSSNSLAVISNSFAASSSNSPTVRRSSPVNAPQASTASDNRTLGSTRTGTSPSKKTASK</sequence>
<feature type="compositionally biased region" description="Polar residues" evidence="15">
    <location>
        <begin position="707"/>
        <end position="736"/>
    </location>
</feature>